<sequence length="247" mass="28031">MDKHNKFYPLLLLWLYSAVAWAQESLRVVTEHLPPYQIVSNKRVVAGSSYLLMQEVLKRAGYSVQIEALPWARAYQTALTDKNVVIFSMTRSRERERLFHWIGELRALSYTFYSLRASTGIRVNSIEQALHYTVVAVRNSVEADILQQQGFKQGKNLILTTGHVEAWQVLLKGRADIIYANELIGDNIHLSIGEQLTPFVKQPFSGIRAALYVAASKTSDVEIVTRLSQALQSVKKDGTFEKFLNSQ</sequence>
<dbReference type="Pfam" id="PF00497">
    <property type="entry name" value="SBP_bac_3"/>
    <property type="match status" value="1"/>
</dbReference>
<dbReference type="RefSeq" id="WP_044833228.1">
    <property type="nucleotide sequence ID" value="NZ_CP059735.1"/>
</dbReference>
<dbReference type="Gene3D" id="3.40.190.10">
    <property type="entry name" value="Periplasmic binding protein-like II"/>
    <property type="match status" value="2"/>
</dbReference>
<dbReference type="SUPFAM" id="SSF53850">
    <property type="entry name" value="Periplasmic binding protein-like II"/>
    <property type="match status" value="1"/>
</dbReference>
<dbReference type="PANTHER" id="PTHR38834:SF3">
    <property type="entry name" value="SOLUTE-BINDING PROTEIN FAMILY 3_N-TERMINAL DOMAIN-CONTAINING PROTEIN"/>
    <property type="match status" value="1"/>
</dbReference>
<evidence type="ECO:0000259" key="1">
    <source>
        <dbReference type="Pfam" id="PF00497"/>
    </source>
</evidence>
<dbReference type="InterPro" id="IPR001638">
    <property type="entry name" value="Solute-binding_3/MltF_N"/>
</dbReference>
<dbReference type="PANTHER" id="PTHR38834">
    <property type="entry name" value="PERIPLASMIC SUBSTRATE BINDING PROTEIN FAMILY 3"/>
    <property type="match status" value="1"/>
</dbReference>
<dbReference type="AlphaFoldDB" id="A0AAE9YQU8"/>
<feature type="domain" description="Solute-binding protein family 3/N-terminal" evidence="1">
    <location>
        <begin position="28"/>
        <end position="244"/>
    </location>
</feature>
<gene>
    <name evidence="2" type="ORF">SG35_026315</name>
</gene>
<dbReference type="KEGG" id="tact:SG35_026315"/>
<reference evidence="2 3" key="1">
    <citation type="journal article" date="2015" name="Genome Announc.">
        <title>Draft Genome Sequences of Marine Isolates of Thalassomonas viridans and Thalassomonas actiniarum.</title>
        <authorList>
            <person name="Olonade I."/>
            <person name="van Zyl L.J."/>
            <person name="Trindade M."/>
        </authorList>
    </citation>
    <scope>NUCLEOTIDE SEQUENCE [LARGE SCALE GENOMIC DNA]</scope>
    <source>
        <strain evidence="2 3">A5K-106</strain>
    </source>
</reference>
<proteinExistence type="predicted"/>
<name>A0AAE9YQU8_9GAMM</name>
<dbReference type="Proteomes" id="UP000032568">
    <property type="component" value="Chromosome"/>
</dbReference>
<protein>
    <submittedName>
        <fullName evidence="2">Transporter substrate-binding domain-containing protein</fullName>
    </submittedName>
</protein>
<reference evidence="2 3" key="2">
    <citation type="journal article" date="2022" name="Mar. Drugs">
        <title>Bioassay-Guided Fractionation Leads to the Detection of Cholic Acid Generated by the Rare Thalassomonas sp.</title>
        <authorList>
            <person name="Pheiffer F."/>
            <person name="Schneider Y.K."/>
            <person name="Hansen E.H."/>
            <person name="Andersen J.H."/>
            <person name="Isaksson J."/>
            <person name="Busche T."/>
            <person name="R C."/>
            <person name="Kalinowski J."/>
            <person name="Zyl L.V."/>
            <person name="Trindade M."/>
        </authorList>
    </citation>
    <scope>NUCLEOTIDE SEQUENCE [LARGE SCALE GENOMIC DNA]</scope>
    <source>
        <strain evidence="2 3">A5K-106</strain>
    </source>
</reference>
<evidence type="ECO:0000313" key="3">
    <source>
        <dbReference type="Proteomes" id="UP000032568"/>
    </source>
</evidence>
<keyword evidence="3" id="KW-1185">Reference proteome</keyword>
<evidence type="ECO:0000313" key="2">
    <source>
        <dbReference type="EMBL" id="WDD98713.1"/>
    </source>
</evidence>
<dbReference type="EMBL" id="CP059735">
    <property type="protein sequence ID" value="WDD98713.1"/>
    <property type="molecule type" value="Genomic_DNA"/>
</dbReference>
<accession>A0AAE9YQU8</accession>
<organism evidence="2 3">
    <name type="scientific">Thalassomonas actiniarum</name>
    <dbReference type="NCBI Taxonomy" id="485447"/>
    <lineage>
        <taxon>Bacteria</taxon>
        <taxon>Pseudomonadati</taxon>
        <taxon>Pseudomonadota</taxon>
        <taxon>Gammaproteobacteria</taxon>
        <taxon>Alteromonadales</taxon>
        <taxon>Colwelliaceae</taxon>
        <taxon>Thalassomonas</taxon>
    </lineage>
</organism>